<sequence length="666" mass="74493">MKNNFKTTILKPVFIPSVIFIVILVTFTIFMPQIANEVFSSIKNFVADKFGWLYMLSVGIFTFFALFLAVSPFGKFKLGPDQSKPAYSNLSWFAMLFSAGMGIGLMFWGVAEPVMHYVSPPVGEKQSIESAKFAMNTLFFHWGLHAWAIYAIVGLVLAYFSFRHGLPLSIRSALYPLIGDKIYGKIGHSVDTIAVLGTVFGVATSLGFGVLQINSGLNYLFDIPVGITTQIILIAFISAIATISVVLGLDGGIKRLSELNLYLALFLLLFIFLAGPTFFLLNTLIQNIGSYLSNVVFMTFNQYAYDKTSSWMSSWTLFYWAWWIAWAPFVGMFIARVSRGRTIREFVMGVLFVPVGFTFIWMTVFGNSALNSIMNEGFISLSTAVSADVSTALFKFLEHFPFSNFVSVIAILLVVTFFVTSSDSGSLVVDTISSGGRLNNPVWQRIFWAVTQGIVAIALLLAGGLQALQSASIIIALPFVFVMLIACWGMYKALSLESIRNESLQHHMNAGRHGKISGTWQARLSRIIEFPQVDETKRFINEDVVKAMNLVKDELTNYSWNVEVSNDKLNAISIIRVEHSDDFDFIYEVRAKNYDTPSYAYPESVNPTKAQKKYARAEVFLQDGNKAYDIYGYDEDVIATDIIDQFEKHRHFLNNTSSLNPVVPID</sequence>
<feature type="transmembrane region" description="Helical" evidence="8">
    <location>
        <begin position="473"/>
        <end position="491"/>
    </location>
</feature>
<dbReference type="Proteomes" id="UP000503313">
    <property type="component" value="Chromosome"/>
</dbReference>
<dbReference type="EMBL" id="CP053835">
    <property type="protein sequence ID" value="QKF78004.1"/>
    <property type="molecule type" value="Genomic_DNA"/>
</dbReference>
<dbReference type="PANTHER" id="PTHR30047">
    <property type="entry name" value="HIGH-AFFINITY CHOLINE TRANSPORT PROTEIN-RELATED"/>
    <property type="match status" value="1"/>
</dbReference>
<feature type="transmembrane region" description="Helical" evidence="8">
    <location>
        <begin position="193"/>
        <end position="213"/>
    </location>
</feature>
<dbReference type="KEGG" id="adz:ADFLV_1988"/>
<evidence type="ECO:0000313" key="10">
    <source>
        <dbReference type="Proteomes" id="UP000503313"/>
    </source>
</evidence>
<gene>
    <name evidence="9" type="ORF">ADFLV_1988</name>
</gene>
<evidence type="ECO:0000256" key="5">
    <source>
        <dbReference type="ARBA" id="ARBA00022692"/>
    </source>
</evidence>
<dbReference type="AlphaFoldDB" id="A0AAE7E7T9"/>
<name>A0AAE7E7T9_9BACT</name>
<dbReference type="InterPro" id="IPR000060">
    <property type="entry name" value="BCCT_transptr"/>
</dbReference>
<keyword evidence="10" id="KW-1185">Reference proteome</keyword>
<reference evidence="9 10" key="1">
    <citation type="submission" date="2020-05" db="EMBL/GenBank/DDBJ databases">
        <title>Complete genome sequencing of Campylobacter and Arcobacter type strains.</title>
        <authorList>
            <person name="Miller W.G."/>
            <person name="Yee E."/>
        </authorList>
    </citation>
    <scope>NUCLEOTIDE SEQUENCE [LARGE SCALE GENOMIC DNA]</scope>
    <source>
        <strain evidence="9 10">LMG 25694</strain>
    </source>
</reference>
<proteinExistence type="inferred from homology"/>
<dbReference type="InterPro" id="IPR018093">
    <property type="entry name" value="BCCT_CS"/>
</dbReference>
<dbReference type="GO" id="GO:0005886">
    <property type="term" value="C:plasma membrane"/>
    <property type="evidence" value="ECO:0007669"/>
    <property type="project" value="UniProtKB-SubCell"/>
</dbReference>
<dbReference type="NCBIfam" id="NF007399">
    <property type="entry name" value="PRK09928.1"/>
    <property type="match status" value="1"/>
</dbReference>
<keyword evidence="4" id="KW-1003">Cell membrane</keyword>
<dbReference type="PANTHER" id="PTHR30047:SF7">
    <property type="entry name" value="HIGH-AFFINITY CHOLINE TRANSPORT PROTEIN"/>
    <property type="match status" value="1"/>
</dbReference>
<feature type="transmembrane region" description="Helical" evidence="8">
    <location>
        <begin position="317"/>
        <end position="334"/>
    </location>
</feature>
<evidence type="ECO:0000256" key="8">
    <source>
        <dbReference type="SAM" id="Phobius"/>
    </source>
</evidence>
<feature type="transmembrane region" description="Helical" evidence="8">
    <location>
        <begin position="442"/>
        <end position="461"/>
    </location>
</feature>
<evidence type="ECO:0000256" key="3">
    <source>
        <dbReference type="ARBA" id="ARBA00022448"/>
    </source>
</evidence>
<feature type="transmembrane region" description="Helical" evidence="8">
    <location>
        <begin position="139"/>
        <end position="162"/>
    </location>
</feature>
<evidence type="ECO:0000256" key="1">
    <source>
        <dbReference type="ARBA" id="ARBA00004651"/>
    </source>
</evidence>
<dbReference type="GO" id="GO:0022857">
    <property type="term" value="F:transmembrane transporter activity"/>
    <property type="evidence" value="ECO:0007669"/>
    <property type="project" value="InterPro"/>
</dbReference>
<organism evidence="9 10">
    <name type="scientific">Arcobacter defluvii</name>
    <dbReference type="NCBI Taxonomy" id="873191"/>
    <lineage>
        <taxon>Bacteria</taxon>
        <taxon>Pseudomonadati</taxon>
        <taxon>Campylobacterota</taxon>
        <taxon>Epsilonproteobacteria</taxon>
        <taxon>Campylobacterales</taxon>
        <taxon>Arcobacteraceae</taxon>
        <taxon>Arcobacter</taxon>
    </lineage>
</organism>
<feature type="transmembrane region" description="Helical" evidence="8">
    <location>
        <begin position="12"/>
        <end position="31"/>
    </location>
</feature>
<feature type="transmembrane region" description="Helical" evidence="8">
    <location>
        <begin position="90"/>
        <end position="111"/>
    </location>
</feature>
<evidence type="ECO:0000256" key="4">
    <source>
        <dbReference type="ARBA" id="ARBA00022475"/>
    </source>
</evidence>
<keyword evidence="3" id="KW-0813">Transport</keyword>
<protein>
    <submittedName>
        <fullName evidence="9">BCCT (Betaine/carnitine/choline) family transporter</fullName>
    </submittedName>
</protein>
<keyword evidence="6 8" id="KW-1133">Transmembrane helix</keyword>
<comment type="subcellular location">
    <subcellularLocation>
        <location evidence="1">Cell membrane</location>
        <topology evidence="1">Multi-pass membrane protein</topology>
    </subcellularLocation>
</comment>
<feature type="transmembrane region" description="Helical" evidence="8">
    <location>
        <begin position="225"/>
        <end position="249"/>
    </location>
</feature>
<feature type="transmembrane region" description="Helical" evidence="8">
    <location>
        <begin position="261"/>
        <end position="285"/>
    </location>
</feature>
<keyword evidence="7 8" id="KW-0472">Membrane</keyword>
<comment type="similarity">
    <text evidence="2">Belongs to the BCCT transporter (TC 2.A.15) family.</text>
</comment>
<evidence type="ECO:0000256" key="6">
    <source>
        <dbReference type="ARBA" id="ARBA00022989"/>
    </source>
</evidence>
<evidence type="ECO:0000256" key="7">
    <source>
        <dbReference type="ARBA" id="ARBA00023136"/>
    </source>
</evidence>
<feature type="transmembrane region" description="Helical" evidence="8">
    <location>
        <begin position="51"/>
        <end position="70"/>
    </location>
</feature>
<keyword evidence="5 8" id="KW-0812">Transmembrane</keyword>
<accession>A0AAE7E7T9</accession>
<dbReference type="PROSITE" id="PS01303">
    <property type="entry name" value="BCCT"/>
    <property type="match status" value="1"/>
</dbReference>
<feature type="transmembrane region" description="Helical" evidence="8">
    <location>
        <begin position="346"/>
        <end position="365"/>
    </location>
</feature>
<dbReference type="Pfam" id="PF02028">
    <property type="entry name" value="BCCT"/>
    <property type="match status" value="1"/>
</dbReference>
<dbReference type="RefSeq" id="WP_129011370.1">
    <property type="nucleotide sequence ID" value="NZ_CP053835.1"/>
</dbReference>
<dbReference type="NCBIfam" id="TIGR00842">
    <property type="entry name" value="bcct"/>
    <property type="match status" value="1"/>
</dbReference>
<evidence type="ECO:0000256" key="2">
    <source>
        <dbReference type="ARBA" id="ARBA00005658"/>
    </source>
</evidence>
<feature type="transmembrane region" description="Helical" evidence="8">
    <location>
        <begin position="404"/>
        <end position="422"/>
    </location>
</feature>
<evidence type="ECO:0000313" key="9">
    <source>
        <dbReference type="EMBL" id="QKF78004.1"/>
    </source>
</evidence>